<dbReference type="OrthoDB" id="2884925at2759"/>
<comment type="caution">
    <text evidence="2">The sequence shown here is derived from an EMBL/GenBank/DDBJ whole genome shotgun (WGS) entry which is preliminary data.</text>
</comment>
<evidence type="ECO:0008006" key="4">
    <source>
        <dbReference type="Google" id="ProtNLM"/>
    </source>
</evidence>
<dbReference type="SUPFAM" id="SSF52047">
    <property type="entry name" value="RNI-like"/>
    <property type="match status" value="1"/>
</dbReference>
<name>A0A8H5CCX8_9AGAR</name>
<accession>A0A8H5CCX8</accession>
<dbReference type="EMBL" id="JAACJK010000008">
    <property type="protein sequence ID" value="KAF5339426.1"/>
    <property type="molecule type" value="Genomic_DNA"/>
</dbReference>
<keyword evidence="1" id="KW-0175">Coiled coil</keyword>
<sequence length="639" mass="71127">MASTHIQLDDRLSELSRLERQLQDEIAETKRRKNDLLPISRLSVELLSEIFVISTTGDWDPPSSNPDRDHKTQYRRGCIIISQVSGSWRAVALGLPEIWANIGIRTTTKNRLLKYMMKNAGPVALSVTILPRAYVRVSASYPLYPRAWGTIDKMVTSSPIKSLIFLPSDCDRFPHFLLSSFPSGSETVQTLEVHGRPLNRLYATTVQASPSNLLPQGPPNLRRLVVWGNSCIPWKSPLLTQSPNLTSLLLTTPGDTTVAQVLFTLRRNVRLQELRLVLPDKMEGSLQMDVEPTRSQGTVSLPNLTALYLTGNVATIATLLSLVEVPVDIAHLVLSVLVPPELQSGVTAPASQVLLAASANVRSIGREDHLHNHLILPQVFKVTGQQRMSYSIEALSWDSEAGHDWAYYEADAPGPERRTAILWDQGPGVYPFGPNQWKAQFPFSFTKNVEGVWESHGWSTDSIRAFEAGVDVPESMWGQLSLCLQLEHLAFTENSVRTFLPFISGERWDQKTAGIPFPSLQTIVIEIGAEEGSGATVNGRFFPLDLILAKLVQVGLTGRQEFLASRGYISEVAAGGKWLLQRVEFKNCFCPLDKRVFDMLSAVSREVVWVERLERVSTPDVYDSEVEPTYDSENESDAQ</sequence>
<proteinExistence type="predicted"/>
<dbReference type="AlphaFoldDB" id="A0A8H5CCX8"/>
<evidence type="ECO:0000313" key="3">
    <source>
        <dbReference type="Proteomes" id="UP000541558"/>
    </source>
</evidence>
<dbReference type="Proteomes" id="UP000541558">
    <property type="component" value="Unassembled WGS sequence"/>
</dbReference>
<reference evidence="2 3" key="1">
    <citation type="journal article" date="2020" name="ISME J.">
        <title>Uncovering the hidden diversity of litter-decomposition mechanisms in mushroom-forming fungi.</title>
        <authorList>
            <person name="Floudas D."/>
            <person name="Bentzer J."/>
            <person name="Ahren D."/>
            <person name="Johansson T."/>
            <person name="Persson P."/>
            <person name="Tunlid A."/>
        </authorList>
    </citation>
    <scope>NUCLEOTIDE SEQUENCE [LARGE SCALE GENOMIC DNA]</scope>
    <source>
        <strain evidence="2 3">CBS 175.51</strain>
    </source>
</reference>
<feature type="coiled-coil region" evidence="1">
    <location>
        <begin position="5"/>
        <end position="35"/>
    </location>
</feature>
<evidence type="ECO:0000313" key="2">
    <source>
        <dbReference type="EMBL" id="KAF5339426.1"/>
    </source>
</evidence>
<protein>
    <recommendedName>
        <fullName evidence="4">F-box domain-containing protein</fullName>
    </recommendedName>
</protein>
<gene>
    <name evidence="2" type="ORF">D9611_009847</name>
</gene>
<evidence type="ECO:0000256" key="1">
    <source>
        <dbReference type="SAM" id="Coils"/>
    </source>
</evidence>
<organism evidence="2 3">
    <name type="scientific">Ephemerocybe angulata</name>
    <dbReference type="NCBI Taxonomy" id="980116"/>
    <lineage>
        <taxon>Eukaryota</taxon>
        <taxon>Fungi</taxon>
        <taxon>Dikarya</taxon>
        <taxon>Basidiomycota</taxon>
        <taxon>Agaricomycotina</taxon>
        <taxon>Agaricomycetes</taxon>
        <taxon>Agaricomycetidae</taxon>
        <taxon>Agaricales</taxon>
        <taxon>Agaricineae</taxon>
        <taxon>Psathyrellaceae</taxon>
        <taxon>Ephemerocybe</taxon>
    </lineage>
</organism>
<keyword evidence="3" id="KW-1185">Reference proteome</keyword>